<sequence length="38" mass="4673">MCYQGDCKVRQPVLFFLGYTLYIHICSKFWVQHHLFLH</sequence>
<organism evidence="2">
    <name type="scientific">Picea sitchensis</name>
    <name type="common">Sitka spruce</name>
    <name type="synonym">Pinus sitchensis</name>
    <dbReference type="NCBI Taxonomy" id="3332"/>
    <lineage>
        <taxon>Eukaryota</taxon>
        <taxon>Viridiplantae</taxon>
        <taxon>Streptophyta</taxon>
        <taxon>Embryophyta</taxon>
        <taxon>Tracheophyta</taxon>
        <taxon>Spermatophyta</taxon>
        <taxon>Pinopsida</taxon>
        <taxon>Pinidae</taxon>
        <taxon>Conifers I</taxon>
        <taxon>Pinales</taxon>
        <taxon>Pinaceae</taxon>
        <taxon>Picea</taxon>
    </lineage>
</organism>
<reference evidence="2" key="1">
    <citation type="journal article" date="2008" name="BMC Genomics">
        <title>A conifer genomics resource of 200,000 spruce (Picea spp.) ESTs and 6,464 high-quality, sequence-finished full-length cDNAs for Sitka spruce (Picea sitchensis).</title>
        <authorList>
            <person name="Ralph S.G."/>
            <person name="Chun H.J."/>
            <person name="Kolosova N."/>
            <person name="Cooper D."/>
            <person name="Oddy C."/>
            <person name="Ritland C.E."/>
            <person name="Kirkpatrick R."/>
            <person name="Moore R."/>
            <person name="Barber S."/>
            <person name="Holt R.A."/>
            <person name="Jones S.J."/>
            <person name="Marra M.A."/>
            <person name="Douglas C.J."/>
            <person name="Ritland K."/>
            <person name="Bohlmann J."/>
        </authorList>
    </citation>
    <scope>NUCLEOTIDE SEQUENCE</scope>
    <source>
        <tissue evidence="2">Bark</tissue>
    </source>
</reference>
<protein>
    <submittedName>
        <fullName evidence="2">Uncharacterized protein</fullName>
    </submittedName>
</protein>
<proteinExistence type="evidence at transcript level"/>
<evidence type="ECO:0000313" key="2">
    <source>
        <dbReference type="EMBL" id="ABK21771.1"/>
    </source>
</evidence>
<dbReference type="AlphaFoldDB" id="A9NMB0"/>
<keyword evidence="1" id="KW-0472">Membrane</keyword>
<name>A9NMB0_PICSI</name>
<keyword evidence="1" id="KW-0812">Transmembrane</keyword>
<feature type="transmembrane region" description="Helical" evidence="1">
    <location>
        <begin position="12"/>
        <end position="31"/>
    </location>
</feature>
<evidence type="ECO:0000256" key="1">
    <source>
        <dbReference type="SAM" id="Phobius"/>
    </source>
</evidence>
<accession>A9NMB0</accession>
<dbReference type="EMBL" id="EF082411">
    <property type="protein sequence ID" value="ABK21771.1"/>
    <property type="molecule type" value="mRNA"/>
</dbReference>
<keyword evidence="1" id="KW-1133">Transmembrane helix</keyword>